<organism evidence="1 2">
    <name type="scientific">Violaceomyces palustris</name>
    <dbReference type="NCBI Taxonomy" id="1673888"/>
    <lineage>
        <taxon>Eukaryota</taxon>
        <taxon>Fungi</taxon>
        <taxon>Dikarya</taxon>
        <taxon>Basidiomycota</taxon>
        <taxon>Ustilaginomycotina</taxon>
        <taxon>Ustilaginomycetes</taxon>
        <taxon>Violaceomycetales</taxon>
        <taxon>Violaceomycetaceae</taxon>
        <taxon>Violaceomyces</taxon>
    </lineage>
</organism>
<protein>
    <submittedName>
        <fullName evidence="1">GroES-like protein</fullName>
    </submittedName>
</protein>
<gene>
    <name evidence="1" type="ORF">IE53DRAFT_379907</name>
</gene>
<dbReference type="Proteomes" id="UP000245626">
    <property type="component" value="Unassembled WGS sequence"/>
</dbReference>
<dbReference type="EMBL" id="KZ819952">
    <property type="protein sequence ID" value="PWN50254.1"/>
    <property type="molecule type" value="Genomic_DNA"/>
</dbReference>
<evidence type="ECO:0000313" key="2">
    <source>
        <dbReference type="Proteomes" id="UP000245626"/>
    </source>
</evidence>
<evidence type="ECO:0000313" key="1">
    <source>
        <dbReference type="EMBL" id="PWN50254.1"/>
    </source>
</evidence>
<keyword evidence="2" id="KW-1185">Reference proteome</keyword>
<sequence>MSEGANPTSKEELGGLEDSKFFGWICESKDCLGKMVWSRFKPKEWRETDVDIKVECCGICMSDLSTATSGWGPTRYPICVGHEIVGKVVRVGKEVKNVSLGQRVGVGAQSGSCLACEECKKLNEPYCVKGQIGTYNGKYKDGSGLSQGGYSNYCRVPAHFAIPIPDSLESVVAAPMMCGGITVYSPLKENGCGTPGFERVGIVGIGGLGHFGLIFAKALGAKRILAVSHSNSKESLARELGATDFLATANSKGGEDGFKKHARSLDLLVVTNNNADMPIHKYLGLVRPKGKVIHVGLPEDPVMPTPIGKLLATGAFLGGSMIGGTKLIREMLELTAEQKLRPLVEVRSMADANQTVLDMHAGKPRFRYVLVNQDHDLHQQRGGPKL</sequence>
<proteinExistence type="predicted"/>
<reference evidence="1 2" key="1">
    <citation type="journal article" date="2018" name="Mol. Biol. Evol.">
        <title>Broad Genomic Sampling Reveals a Smut Pathogenic Ancestry of the Fungal Clade Ustilaginomycotina.</title>
        <authorList>
            <person name="Kijpornyongpan T."/>
            <person name="Mondo S.J."/>
            <person name="Barry K."/>
            <person name="Sandor L."/>
            <person name="Lee J."/>
            <person name="Lipzen A."/>
            <person name="Pangilinan J."/>
            <person name="LaButti K."/>
            <person name="Hainaut M."/>
            <person name="Henrissat B."/>
            <person name="Grigoriev I.V."/>
            <person name="Spatafora J.W."/>
            <person name="Aime M.C."/>
        </authorList>
    </citation>
    <scope>NUCLEOTIDE SEQUENCE [LARGE SCALE GENOMIC DNA]</scope>
    <source>
        <strain evidence="1 2">SA 807</strain>
    </source>
</reference>
<name>A0ACD0NWS3_9BASI</name>
<accession>A0ACD0NWS3</accession>